<evidence type="ECO:0000313" key="2">
    <source>
        <dbReference type="Proteomes" id="UP000332515"/>
    </source>
</evidence>
<comment type="caution">
    <text evidence="1">The sequence shown here is derived from an EMBL/GenBank/DDBJ whole genome shotgun (WGS) entry which is preliminary data.</text>
</comment>
<organism evidence="1 2">
    <name type="scientific">Segnochrobactrum spirostomi</name>
    <dbReference type="NCBI Taxonomy" id="2608987"/>
    <lineage>
        <taxon>Bacteria</taxon>
        <taxon>Pseudomonadati</taxon>
        <taxon>Pseudomonadota</taxon>
        <taxon>Alphaproteobacteria</taxon>
        <taxon>Hyphomicrobiales</taxon>
        <taxon>Segnochrobactraceae</taxon>
        <taxon>Segnochrobactrum</taxon>
    </lineage>
</organism>
<dbReference type="InterPro" id="IPR011013">
    <property type="entry name" value="Gal_mutarotase_sf_dom"/>
</dbReference>
<dbReference type="GO" id="GO:0003824">
    <property type="term" value="F:catalytic activity"/>
    <property type="evidence" value="ECO:0007669"/>
    <property type="project" value="InterPro"/>
</dbReference>
<gene>
    <name evidence="1" type="ORF">F0357_15580</name>
</gene>
<dbReference type="Gene3D" id="2.70.98.10">
    <property type="match status" value="1"/>
</dbReference>
<evidence type="ECO:0008006" key="3">
    <source>
        <dbReference type="Google" id="ProtNLM"/>
    </source>
</evidence>
<name>A0A6A7Y7R7_9HYPH</name>
<keyword evidence="2" id="KW-1185">Reference proteome</keyword>
<proteinExistence type="predicted"/>
<reference evidence="1 2" key="1">
    <citation type="submission" date="2019-09" db="EMBL/GenBank/DDBJ databases">
        <title>Segnochrobactrum spirostomi gen. nov., sp. nov., isolated from the ciliate Spirostomum cf. yagiui and description of a novel family, Segnochrobactraceae fam. nov. within the order Rhizobiales of the class Alphaproteobacteria.</title>
        <authorList>
            <person name="Akter S."/>
            <person name="Shazib S.U.A."/>
            <person name="Shin M.K."/>
        </authorList>
    </citation>
    <scope>NUCLEOTIDE SEQUENCE [LARGE SCALE GENOMIC DNA]</scope>
    <source>
        <strain evidence="1 2">Sp-1</strain>
    </source>
</reference>
<protein>
    <recommendedName>
        <fullName evidence="3">Aldose 1-epimerase</fullName>
    </recommendedName>
</protein>
<dbReference type="SUPFAM" id="SSF74650">
    <property type="entry name" value="Galactose mutarotase-like"/>
    <property type="match status" value="1"/>
</dbReference>
<dbReference type="AlphaFoldDB" id="A0A6A7Y7R7"/>
<evidence type="ECO:0000313" key="1">
    <source>
        <dbReference type="EMBL" id="MQT14038.1"/>
    </source>
</evidence>
<dbReference type="InterPro" id="IPR014718">
    <property type="entry name" value="GH-type_carb-bd"/>
</dbReference>
<accession>A0A6A7Y7R7</accession>
<dbReference type="Proteomes" id="UP000332515">
    <property type="component" value="Unassembled WGS sequence"/>
</dbReference>
<dbReference type="RefSeq" id="WP_153483940.1">
    <property type="nucleotide sequence ID" value="NZ_VWNA01000001.1"/>
</dbReference>
<dbReference type="EMBL" id="VWNA01000001">
    <property type="protein sequence ID" value="MQT14038.1"/>
    <property type="molecule type" value="Genomic_DNA"/>
</dbReference>
<dbReference type="GO" id="GO:0005975">
    <property type="term" value="P:carbohydrate metabolic process"/>
    <property type="evidence" value="ECO:0007669"/>
    <property type="project" value="InterPro"/>
</dbReference>
<sequence length="337" mass="37065">MSHWTLSWDRGHLAVRPMGGMMAPAEIELDDGRRVSPFLVAPWANEHGGEPLPPMLAGLRGDWTCIPFGLTEARTDLLPEWMAGLDATLRSPDPAQHGAASHGFWQLDRVGPRVLSISFEPPAPVPIRRIERTINVKDGSPDITVTVRVFARAACDLPWGLHPTFQLPQATGSFEIDFEAPVKVSTYPGRFELGVSKAAPGQVADTLKAVPLETGGTVSFAALPLPFDTEELVVVNGHGGKVRLTNRAERYVTRMEWDETVFPSLVLWISNRGRTYHPWNGRFLGLGVEPVCAPFELGYAHAMNPTSPFKARGIATAQHFDPETPLETTYRFRFAGL</sequence>
<dbReference type="GO" id="GO:0030246">
    <property type="term" value="F:carbohydrate binding"/>
    <property type="evidence" value="ECO:0007669"/>
    <property type="project" value="InterPro"/>
</dbReference>